<evidence type="ECO:0000256" key="2">
    <source>
        <dbReference type="SAM" id="Phobius"/>
    </source>
</evidence>
<proteinExistence type="predicted"/>
<name>A0A8H5FL89_9AGAR</name>
<feature type="region of interest" description="Disordered" evidence="1">
    <location>
        <begin position="37"/>
        <end position="59"/>
    </location>
</feature>
<protein>
    <submittedName>
        <fullName evidence="3">Uncharacterized protein</fullName>
    </submittedName>
</protein>
<accession>A0A8H5FL89</accession>
<keyword evidence="4" id="KW-1185">Reference proteome</keyword>
<dbReference type="Proteomes" id="UP000559256">
    <property type="component" value="Unassembled WGS sequence"/>
</dbReference>
<reference evidence="3 4" key="1">
    <citation type="journal article" date="2020" name="ISME J.">
        <title>Uncovering the hidden diversity of litter-decomposition mechanisms in mushroom-forming fungi.</title>
        <authorList>
            <person name="Floudas D."/>
            <person name="Bentzer J."/>
            <person name="Ahren D."/>
            <person name="Johansson T."/>
            <person name="Persson P."/>
            <person name="Tunlid A."/>
        </authorList>
    </citation>
    <scope>NUCLEOTIDE SEQUENCE [LARGE SCALE GENOMIC DNA]</scope>
    <source>
        <strain evidence="3 4">CBS 291.85</strain>
    </source>
</reference>
<keyword evidence="2" id="KW-0472">Membrane</keyword>
<feature type="transmembrane region" description="Helical" evidence="2">
    <location>
        <begin position="167"/>
        <end position="185"/>
    </location>
</feature>
<feature type="transmembrane region" description="Helical" evidence="2">
    <location>
        <begin position="197"/>
        <end position="217"/>
    </location>
</feature>
<feature type="transmembrane region" description="Helical" evidence="2">
    <location>
        <begin position="84"/>
        <end position="106"/>
    </location>
</feature>
<feature type="transmembrane region" description="Helical" evidence="2">
    <location>
        <begin position="133"/>
        <end position="155"/>
    </location>
</feature>
<dbReference type="Pfam" id="PF10067">
    <property type="entry name" value="DUF2306"/>
    <property type="match status" value="1"/>
</dbReference>
<evidence type="ECO:0000313" key="4">
    <source>
        <dbReference type="Proteomes" id="UP000559256"/>
    </source>
</evidence>
<organism evidence="3 4">
    <name type="scientific">Tetrapyrgos nigripes</name>
    <dbReference type="NCBI Taxonomy" id="182062"/>
    <lineage>
        <taxon>Eukaryota</taxon>
        <taxon>Fungi</taxon>
        <taxon>Dikarya</taxon>
        <taxon>Basidiomycota</taxon>
        <taxon>Agaricomycotina</taxon>
        <taxon>Agaricomycetes</taxon>
        <taxon>Agaricomycetidae</taxon>
        <taxon>Agaricales</taxon>
        <taxon>Marasmiineae</taxon>
        <taxon>Marasmiaceae</taxon>
        <taxon>Tetrapyrgos</taxon>
    </lineage>
</organism>
<evidence type="ECO:0000313" key="3">
    <source>
        <dbReference type="EMBL" id="KAF5341350.1"/>
    </source>
</evidence>
<dbReference type="EMBL" id="JAACJM010000166">
    <property type="protein sequence ID" value="KAF5341350.1"/>
    <property type="molecule type" value="Genomic_DNA"/>
</dbReference>
<dbReference type="AlphaFoldDB" id="A0A8H5FL89"/>
<keyword evidence="2" id="KW-1133">Transmembrane helix</keyword>
<keyword evidence="2" id="KW-0812">Transmembrane</keyword>
<dbReference type="OrthoDB" id="193478at2759"/>
<dbReference type="InterPro" id="IPR018750">
    <property type="entry name" value="DUF2306_membrane"/>
</dbReference>
<sequence length="379" mass="42803">MKPTYPLQTKSLSNGRSEMSSGNAHLYGFTKSTVDSEHGMPSAYEHASHPPLNRSAGGRQRREANAAQTFYHSLSWTLGFKEKYSLLLFIVFGGALFGFCLARAFMMNTKIMREQTPPGDFRWFDLKMDKIPYFWHIYTTIIGGLIVSAQFLPVIRRQYILVHRLNGYLSLLLLIPGNIAGAIVARRSFGGEINQQIAYYLLGIMITFALLMGFANVKKETRSHRRWMLSMVQPPPHYYQSLRLTGIYRRCCLFRCPNTSTSNGPDLPSSHNKDRQLLVWRCDEVFYVLQSTESLSQLFPQCVANGTDPLSNPLSVAVHASNHEGDLGKSSGARVVHGMCLWISMLISVVGVEIYIRKTETANYNRQGFVLEPKESELA</sequence>
<gene>
    <name evidence="3" type="ORF">D9758_016809</name>
</gene>
<comment type="caution">
    <text evidence="3">The sequence shown here is derived from an EMBL/GenBank/DDBJ whole genome shotgun (WGS) entry which is preliminary data.</text>
</comment>
<evidence type="ECO:0000256" key="1">
    <source>
        <dbReference type="SAM" id="MobiDB-lite"/>
    </source>
</evidence>